<dbReference type="Pfam" id="PF04264">
    <property type="entry name" value="YceI"/>
    <property type="match status" value="1"/>
</dbReference>
<dbReference type="RefSeq" id="WP_188928316.1">
    <property type="nucleotide sequence ID" value="NZ_BMJC01000001.1"/>
</dbReference>
<evidence type="ECO:0000313" key="2">
    <source>
        <dbReference type="EMBL" id="GGA85381.1"/>
    </source>
</evidence>
<dbReference type="InterPro" id="IPR036761">
    <property type="entry name" value="TTHA0802/YceI-like_sf"/>
</dbReference>
<reference evidence="2" key="1">
    <citation type="journal article" date="2014" name="Int. J. Syst. Evol. Microbiol.">
        <title>Complete genome sequence of Corynebacterium casei LMG S-19264T (=DSM 44701T), isolated from a smear-ripened cheese.</title>
        <authorList>
            <consortium name="US DOE Joint Genome Institute (JGI-PGF)"/>
            <person name="Walter F."/>
            <person name="Albersmeier A."/>
            <person name="Kalinowski J."/>
            <person name="Ruckert C."/>
        </authorList>
    </citation>
    <scope>NUCLEOTIDE SEQUENCE</scope>
    <source>
        <strain evidence="2">CGMCC 1.15448</strain>
    </source>
</reference>
<evidence type="ECO:0000313" key="3">
    <source>
        <dbReference type="Proteomes" id="UP000607559"/>
    </source>
</evidence>
<proteinExistence type="predicted"/>
<dbReference type="PANTHER" id="PTHR34406">
    <property type="entry name" value="PROTEIN YCEI"/>
    <property type="match status" value="1"/>
</dbReference>
<organism evidence="2 3">
    <name type="scientific">Puia dinghuensis</name>
    <dbReference type="NCBI Taxonomy" id="1792502"/>
    <lineage>
        <taxon>Bacteria</taxon>
        <taxon>Pseudomonadati</taxon>
        <taxon>Bacteroidota</taxon>
        <taxon>Chitinophagia</taxon>
        <taxon>Chitinophagales</taxon>
        <taxon>Chitinophagaceae</taxon>
        <taxon>Puia</taxon>
    </lineage>
</organism>
<reference evidence="2" key="2">
    <citation type="submission" date="2020-09" db="EMBL/GenBank/DDBJ databases">
        <authorList>
            <person name="Sun Q."/>
            <person name="Zhou Y."/>
        </authorList>
    </citation>
    <scope>NUCLEOTIDE SEQUENCE</scope>
    <source>
        <strain evidence="2">CGMCC 1.15448</strain>
    </source>
</reference>
<name>A0A8J2U836_9BACT</name>
<dbReference type="Gene3D" id="2.40.128.110">
    <property type="entry name" value="Lipid/polyisoprenoid-binding, YceI-like"/>
    <property type="match status" value="1"/>
</dbReference>
<gene>
    <name evidence="2" type="ORF">GCM10011511_05530</name>
</gene>
<dbReference type="Proteomes" id="UP000607559">
    <property type="component" value="Unassembled WGS sequence"/>
</dbReference>
<dbReference type="SUPFAM" id="SSF101874">
    <property type="entry name" value="YceI-like"/>
    <property type="match status" value="1"/>
</dbReference>
<evidence type="ECO:0000259" key="1">
    <source>
        <dbReference type="SMART" id="SM00867"/>
    </source>
</evidence>
<feature type="domain" description="Lipid/polyisoprenoid-binding YceI-like" evidence="1">
    <location>
        <begin position="31"/>
        <end position="186"/>
    </location>
</feature>
<keyword evidence="3" id="KW-1185">Reference proteome</keyword>
<dbReference type="AlphaFoldDB" id="A0A8J2U836"/>
<dbReference type="InterPro" id="IPR007372">
    <property type="entry name" value="Lipid/polyisoprenoid-bd_YceI"/>
</dbReference>
<protein>
    <submittedName>
        <fullName evidence="2">Polyisoprenoid-binding protein</fullName>
    </submittedName>
</protein>
<dbReference type="EMBL" id="BMJC01000001">
    <property type="protein sequence ID" value="GGA85381.1"/>
    <property type="molecule type" value="Genomic_DNA"/>
</dbReference>
<sequence>MRTAALQILPGLLLDSVLLLALFIATPVKAQYQPLDKGSSVQFRIKNLGFNVTGSLTGLVGKISFDPAQPGDAVFDVSVDANSINTDNDMRDDHLRKESYFNVKQYPRISLISGKISLYKRGAYLFAGRLTIKNHSQDVSFPFTATEIDGGYQFKGTFTINRKDFDVGGFSTISDNLDVTLDVIAK</sequence>
<comment type="caution">
    <text evidence="2">The sequence shown here is derived from an EMBL/GenBank/DDBJ whole genome shotgun (WGS) entry which is preliminary data.</text>
</comment>
<dbReference type="SMART" id="SM00867">
    <property type="entry name" value="YceI"/>
    <property type="match status" value="1"/>
</dbReference>
<accession>A0A8J2U836</accession>
<dbReference type="PANTHER" id="PTHR34406:SF1">
    <property type="entry name" value="PROTEIN YCEI"/>
    <property type="match status" value="1"/>
</dbReference>